<protein>
    <submittedName>
        <fullName evidence="2">Uncharacterized protein</fullName>
    </submittedName>
</protein>
<evidence type="ECO:0000256" key="1">
    <source>
        <dbReference type="SAM" id="MobiDB-lite"/>
    </source>
</evidence>
<dbReference type="EMBL" id="JAINUF010000006">
    <property type="protein sequence ID" value="KAJ8355946.1"/>
    <property type="molecule type" value="Genomic_DNA"/>
</dbReference>
<name>A0A9Q1IWJ8_SYNKA</name>
<accession>A0A9Q1IWJ8</accession>
<dbReference type="Proteomes" id="UP001152622">
    <property type="component" value="Chromosome 6"/>
</dbReference>
<dbReference type="AlphaFoldDB" id="A0A9Q1IWJ8"/>
<comment type="caution">
    <text evidence="2">The sequence shown here is derived from an EMBL/GenBank/DDBJ whole genome shotgun (WGS) entry which is preliminary data.</text>
</comment>
<sequence>MADRLQASYGPTLNRMELFKTPRPEYASASPDTEPRTNGAQIFPSHFGSKHRVSGSRHDTNRCPCGKKRSGLVSRQGTLGFVQARTVLRLREDRVLELSEALITASRTLPPFHTCLAPGPSFSGSLSRPNLAPSKESNLWVNVTTVGSRSYRASGSPRRRPAVRGSRDHRHVRRPFWQSSSGNLGGAAVAAGGPRPGKCLSSGSPRNRPEESGYVRAEGEAWKERCPR</sequence>
<keyword evidence="3" id="KW-1185">Reference proteome</keyword>
<reference evidence="2" key="1">
    <citation type="journal article" date="2023" name="Science">
        <title>Genome structures resolve the early diversification of teleost fishes.</title>
        <authorList>
            <person name="Parey E."/>
            <person name="Louis A."/>
            <person name="Montfort J."/>
            <person name="Bouchez O."/>
            <person name="Roques C."/>
            <person name="Iampietro C."/>
            <person name="Lluch J."/>
            <person name="Castinel A."/>
            <person name="Donnadieu C."/>
            <person name="Desvignes T."/>
            <person name="Floi Bucao C."/>
            <person name="Jouanno E."/>
            <person name="Wen M."/>
            <person name="Mejri S."/>
            <person name="Dirks R."/>
            <person name="Jansen H."/>
            <person name="Henkel C."/>
            <person name="Chen W.J."/>
            <person name="Zahm M."/>
            <person name="Cabau C."/>
            <person name="Klopp C."/>
            <person name="Thompson A.W."/>
            <person name="Robinson-Rechavi M."/>
            <person name="Braasch I."/>
            <person name="Lecointre G."/>
            <person name="Bobe J."/>
            <person name="Postlethwait J.H."/>
            <person name="Berthelot C."/>
            <person name="Roest Crollius H."/>
            <person name="Guiguen Y."/>
        </authorList>
    </citation>
    <scope>NUCLEOTIDE SEQUENCE</scope>
    <source>
        <strain evidence="2">WJC10195</strain>
    </source>
</reference>
<feature type="region of interest" description="Disordered" evidence="1">
    <location>
        <begin position="150"/>
        <end position="228"/>
    </location>
</feature>
<feature type="region of interest" description="Disordered" evidence="1">
    <location>
        <begin position="19"/>
        <end position="68"/>
    </location>
</feature>
<evidence type="ECO:0000313" key="2">
    <source>
        <dbReference type="EMBL" id="KAJ8355946.1"/>
    </source>
</evidence>
<organism evidence="2 3">
    <name type="scientific">Synaphobranchus kaupii</name>
    <name type="common">Kaup's arrowtooth eel</name>
    <dbReference type="NCBI Taxonomy" id="118154"/>
    <lineage>
        <taxon>Eukaryota</taxon>
        <taxon>Metazoa</taxon>
        <taxon>Chordata</taxon>
        <taxon>Craniata</taxon>
        <taxon>Vertebrata</taxon>
        <taxon>Euteleostomi</taxon>
        <taxon>Actinopterygii</taxon>
        <taxon>Neopterygii</taxon>
        <taxon>Teleostei</taxon>
        <taxon>Anguilliformes</taxon>
        <taxon>Synaphobranchidae</taxon>
        <taxon>Synaphobranchus</taxon>
    </lineage>
</organism>
<proteinExistence type="predicted"/>
<gene>
    <name evidence="2" type="ORF">SKAU_G00187400</name>
</gene>
<feature type="compositionally biased region" description="Basic and acidic residues" evidence="1">
    <location>
        <begin position="207"/>
        <end position="228"/>
    </location>
</feature>
<evidence type="ECO:0000313" key="3">
    <source>
        <dbReference type="Proteomes" id="UP001152622"/>
    </source>
</evidence>
<feature type="compositionally biased region" description="Basic residues" evidence="1">
    <location>
        <begin position="157"/>
        <end position="174"/>
    </location>
</feature>